<keyword evidence="3" id="KW-1185">Reference proteome</keyword>
<sequence>MSDTRDFAYSSLHPPTRTLSDLFDEIELMCMSCTLPFPLNWHRRHNFPLQWTDLQIVGVLLHGLRKLRGKVVRKIEWKPDFLDTNIVGPYSGDMILLHLDESEVQESNAERSPNVYMIPINAEWQVANEIQNLRNMNRESRFDIIGPLRESNAPMIAEMYSLGFQNLLQDLDVVPLIVKDTYPAYEPGREDTLVGRRSPGGIIQYIDIGRAIEAWNYYGTMVLDPQNWQVLSDCALSHGWCSLGIQEDWRQRFSTALNEEAEFYSLRHQWKSAKLIKDKEAMRRIKSEQRKLYLNTFYKCREQALFQVVEPLLADEDKKIKELESANAVLEAQKLILNNETCTVEVLMQGYEASQKQARAVIDQLEYIETQVEGMDSLLDYSKTRVRKIGTRINRLTARDIRESETRIEEIAKRLSTSETISFIAKISDDLDTITEITSAMDERLTSVDEGLKSAMDQTSAHYGVVEECLVFVDAMSEESTKLANRLTSLNIIDNHPSRNPSPPSSDITTFSHFIHRKAQRAQDGTLLPSDEY</sequence>
<reference evidence="2" key="1">
    <citation type="journal article" date="2020" name="Stud. Mycol.">
        <title>101 Dothideomycetes genomes: a test case for predicting lifestyles and emergence of pathogens.</title>
        <authorList>
            <person name="Haridas S."/>
            <person name="Albert R."/>
            <person name="Binder M."/>
            <person name="Bloem J."/>
            <person name="Labutti K."/>
            <person name="Salamov A."/>
            <person name="Andreopoulos B."/>
            <person name="Baker S."/>
            <person name="Barry K."/>
            <person name="Bills G."/>
            <person name="Bluhm B."/>
            <person name="Cannon C."/>
            <person name="Castanera R."/>
            <person name="Culley D."/>
            <person name="Daum C."/>
            <person name="Ezra D."/>
            <person name="Gonzalez J."/>
            <person name="Henrissat B."/>
            <person name="Kuo A."/>
            <person name="Liang C."/>
            <person name="Lipzen A."/>
            <person name="Lutzoni F."/>
            <person name="Magnuson J."/>
            <person name="Mondo S."/>
            <person name="Nolan M."/>
            <person name="Ohm R."/>
            <person name="Pangilinan J."/>
            <person name="Park H.-J."/>
            <person name="Ramirez L."/>
            <person name="Alfaro M."/>
            <person name="Sun H."/>
            <person name="Tritt A."/>
            <person name="Yoshinaga Y."/>
            <person name="Zwiers L.-H."/>
            <person name="Turgeon B."/>
            <person name="Goodwin S."/>
            <person name="Spatafora J."/>
            <person name="Crous P."/>
            <person name="Grigoriev I."/>
        </authorList>
    </citation>
    <scope>NUCLEOTIDE SEQUENCE</scope>
    <source>
        <strain evidence="2">CBS 101060</strain>
    </source>
</reference>
<dbReference type="OrthoDB" id="3922499at2759"/>
<feature type="coiled-coil region" evidence="1">
    <location>
        <begin position="313"/>
        <end position="340"/>
    </location>
</feature>
<dbReference type="EMBL" id="MU006089">
    <property type="protein sequence ID" value="KAF2843529.1"/>
    <property type="molecule type" value="Genomic_DNA"/>
</dbReference>
<proteinExistence type="predicted"/>
<dbReference type="Proteomes" id="UP000799429">
    <property type="component" value="Unassembled WGS sequence"/>
</dbReference>
<organism evidence="2 3">
    <name type="scientific">Patellaria atrata CBS 101060</name>
    <dbReference type="NCBI Taxonomy" id="1346257"/>
    <lineage>
        <taxon>Eukaryota</taxon>
        <taxon>Fungi</taxon>
        <taxon>Dikarya</taxon>
        <taxon>Ascomycota</taxon>
        <taxon>Pezizomycotina</taxon>
        <taxon>Dothideomycetes</taxon>
        <taxon>Dothideomycetes incertae sedis</taxon>
        <taxon>Patellariales</taxon>
        <taxon>Patellariaceae</taxon>
        <taxon>Patellaria</taxon>
    </lineage>
</organism>
<accession>A0A9P4SJQ5</accession>
<evidence type="ECO:0000313" key="2">
    <source>
        <dbReference type="EMBL" id="KAF2843529.1"/>
    </source>
</evidence>
<keyword evidence="1" id="KW-0175">Coiled coil</keyword>
<evidence type="ECO:0000313" key="3">
    <source>
        <dbReference type="Proteomes" id="UP000799429"/>
    </source>
</evidence>
<comment type="caution">
    <text evidence="2">The sequence shown here is derived from an EMBL/GenBank/DDBJ whole genome shotgun (WGS) entry which is preliminary data.</text>
</comment>
<protein>
    <submittedName>
        <fullName evidence="2">Uncharacterized protein</fullName>
    </submittedName>
</protein>
<gene>
    <name evidence="2" type="ORF">M501DRAFT_985636</name>
</gene>
<evidence type="ECO:0000256" key="1">
    <source>
        <dbReference type="SAM" id="Coils"/>
    </source>
</evidence>
<dbReference type="AlphaFoldDB" id="A0A9P4SJQ5"/>
<name>A0A9P4SJQ5_9PEZI</name>